<dbReference type="EMBL" id="CACRXK020047221">
    <property type="protein sequence ID" value="CAB4046191.1"/>
    <property type="molecule type" value="Genomic_DNA"/>
</dbReference>
<accession>A0A6S7KZW5</accession>
<comment type="caution">
    <text evidence="1">The sequence shown here is derived from an EMBL/GenBank/DDBJ whole genome shotgun (WGS) entry which is preliminary data.</text>
</comment>
<name>A0A6S7KZW5_PARCT</name>
<dbReference type="OrthoDB" id="6375759at2759"/>
<proteinExistence type="predicted"/>
<protein>
    <submittedName>
        <fullName evidence="1">Uncharacterized protein</fullName>
    </submittedName>
</protein>
<sequence length="90" mass="10740">MRPLTPGEKVISQNPITKKWDEIGIIVSERKHGGSYWVETRNGWQMIRNRRFLKPLKEDDDRKDTKYTGNQKEDNTTEVRRSPRLTDKIR</sequence>
<gene>
    <name evidence="1" type="ORF">PACLA_8A010824</name>
</gene>
<evidence type="ECO:0000313" key="2">
    <source>
        <dbReference type="Proteomes" id="UP001152795"/>
    </source>
</evidence>
<organism evidence="1 2">
    <name type="scientific">Paramuricea clavata</name>
    <name type="common">Red gorgonian</name>
    <name type="synonym">Violescent sea-whip</name>
    <dbReference type="NCBI Taxonomy" id="317549"/>
    <lineage>
        <taxon>Eukaryota</taxon>
        <taxon>Metazoa</taxon>
        <taxon>Cnidaria</taxon>
        <taxon>Anthozoa</taxon>
        <taxon>Octocorallia</taxon>
        <taxon>Malacalcyonacea</taxon>
        <taxon>Plexauridae</taxon>
        <taxon>Paramuricea</taxon>
    </lineage>
</organism>
<reference evidence="1" key="1">
    <citation type="submission" date="2020-04" db="EMBL/GenBank/DDBJ databases">
        <authorList>
            <person name="Alioto T."/>
            <person name="Alioto T."/>
            <person name="Gomez Garrido J."/>
        </authorList>
    </citation>
    <scope>NUCLEOTIDE SEQUENCE</scope>
    <source>
        <strain evidence="1">A484AB</strain>
    </source>
</reference>
<dbReference type="AlphaFoldDB" id="A0A6S7KZW5"/>
<evidence type="ECO:0000313" key="1">
    <source>
        <dbReference type="EMBL" id="CAB4046191.1"/>
    </source>
</evidence>
<dbReference type="Proteomes" id="UP001152795">
    <property type="component" value="Unassembled WGS sequence"/>
</dbReference>
<keyword evidence="2" id="KW-1185">Reference proteome</keyword>